<keyword evidence="3" id="KW-1185">Reference proteome</keyword>
<gene>
    <name evidence="2" type="ORF">JIN83_09335</name>
</gene>
<accession>A0AAE2SEN1</accession>
<evidence type="ECO:0000256" key="1">
    <source>
        <dbReference type="SAM" id="SignalP"/>
    </source>
</evidence>
<organism evidence="2 3">
    <name type="scientific">Oceaniferula flava</name>
    <dbReference type="NCBI Taxonomy" id="2800421"/>
    <lineage>
        <taxon>Bacteria</taxon>
        <taxon>Pseudomonadati</taxon>
        <taxon>Verrucomicrobiota</taxon>
        <taxon>Verrucomicrobiia</taxon>
        <taxon>Verrucomicrobiales</taxon>
        <taxon>Verrucomicrobiaceae</taxon>
        <taxon>Oceaniferula</taxon>
    </lineage>
</organism>
<reference evidence="2" key="1">
    <citation type="submission" date="2021-01" db="EMBL/GenBank/DDBJ databases">
        <title>Modified the classification status of verrucomicrobia.</title>
        <authorList>
            <person name="Feng X."/>
        </authorList>
    </citation>
    <scope>NUCLEOTIDE SEQUENCE</scope>
    <source>
        <strain evidence="2">5K15</strain>
    </source>
</reference>
<proteinExistence type="predicted"/>
<dbReference type="EMBL" id="JAENIG010000005">
    <property type="protein sequence ID" value="MBK1855160.1"/>
    <property type="molecule type" value="Genomic_DNA"/>
</dbReference>
<dbReference type="InterPro" id="IPR008309">
    <property type="entry name" value="YdbL"/>
</dbReference>
<dbReference type="RefSeq" id="WP_309489771.1">
    <property type="nucleotide sequence ID" value="NZ_JAENIG010000005.1"/>
</dbReference>
<protein>
    <submittedName>
        <fullName evidence="2">YdbL family protein</fullName>
    </submittedName>
</protein>
<name>A0AAE2SEN1_9BACT</name>
<comment type="caution">
    <text evidence="2">The sequence shown here is derived from an EMBL/GenBank/DDBJ whole genome shotgun (WGS) entry which is preliminary data.</text>
</comment>
<dbReference type="Pfam" id="PF07027">
    <property type="entry name" value="DUF1318"/>
    <property type="match status" value="1"/>
</dbReference>
<dbReference type="Proteomes" id="UP000634206">
    <property type="component" value="Unassembled WGS sequence"/>
</dbReference>
<dbReference type="AlphaFoldDB" id="A0AAE2SEN1"/>
<evidence type="ECO:0000313" key="2">
    <source>
        <dbReference type="EMBL" id="MBK1855160.1"/>
    </source>
</evidence>
<keyword evidence="1" id="KW-0732">Signal</keyword>
<feature type="signal peptide" evidence="1">
    <location>
        <begin position="1"/>
        <end position="25"/>
    </location>
</feature>
<evidence type="ECO:0000313" key="3">
    <source>
        <dbReference type="Proteomes" id="UP000634206"/>
    </source>
</evidence>
<sequence length="126" mass="13188">MKRSLAALLSLFILVVGMAPVSTQAASSAELKSRMAQRLGKIVALKQKGTVGENNLGYLSPRGSLSGGESALVKAENADRRAVYQLIAAKTKSTASAVGKARAKRIRSSAPSGTWVQMADGSWKKA</sequence>
<feature type="chain" id="PRO_5042234296" evidence="1">
    <location>
        <begin position="26"/>
        <end position="126"/>
    </location>
</feature>